<keyword evidence="10" id="KW-1185">Reference proteome</keyword>
<keyword evidence="6 8" id="KW-1133">Transmembrane helix</keyword>
<dbReference type="EMBL" id="JACJVO010000001">
    <property type="protein sequence ID" value="MBB6729316.1"/>
    <property type="molecule type" value="Genomic_DNA"/>
</dbReference>
<comment type="subcellular location">
    <subcellularLocation>
        <location evidence="1">Cell membrane</location>
        <topology evidence="1">Multi-pass membrane protein</topology>
    </subcellularLocation>
</comment>
<reference evidence="9 10" key="1">
    <citation type="submission" date="2020-08" db="EMBL/GenBank/DDBJ databases">
        <title>Cohnella phylogeny.</title>
        <authorList>
            <person name="Dunlap C."/>
        </authorList>
    </citation>
    <scope>NUCLEOTIDE SEQUENCE [LARGE SCALE GENOMIC DNA]</scope>
    <source>
        <strain evidence="9 10">CBP 2801</strain>
    </source>
</reference>
<protein>
    <submittedName>
        <fullName evidence="9">Rod shape-determining protein MreD</fullName>
    </submittedName>
</protein>
<dbReference type="GO" id="GO:0008360">
    <property type="term" value="P:regulation of cell shape"/>
    <property type="evidence" value="ECO:0007669"/>
    <property type="project" value="UniProtKB-KW"/>
</dbReference>
<dbReference type="AlphaFoldDB" id="A0A7X0SG20"/>
<evidence type="ECO:0000256" key="3">
    <source>
        <dbReference type="ARBA" id="ARBA00022475"/>
    </source>
</evidence>
<proteinExistence type="inferred from homology"/>
<dbReference type="GO" id="GO:0005886">
    <property type="term" value="C:plasma membrane"/>
    <property type="evidence" value="ECO:0007669"/>
    <property type="project" value="UniProtKB-SubCell"/>
</dbReference>
<feature type="transmembrane region" description="Helical" evidence="8">
    <location>
        <begin position="34"/>
        <end position="51"/>
    </location>
</feature>
<sequence length="176" mass="19841">MTMRMNLTILATIALLLVQTSVLPWLIPDVWHDRLLPNIPFIMTVYVALFAGRHRGFLFGLCFGLLQDLLFYGHLMGAYGFGMALIGYLIGLAFERRPRILSSTMLAVGVGSAALDSIVYWVYKLFQVTDLSYGFALYWEIVPTLLLQLVIALLLYLPVRRWLLKSAPSSGEERPA</sequence>
<dbReference type="Gene3D" id="1.10.1760.20">
    <property type="match status" value="1"/>
</dbReference>
<evidence type="ECO:0000256" key="1">
    <source>
        <dbReference type="ARBA" id="ARBA00004651"/>
    </source>
</evidence>
<evidence type="ECO:0000256" key="4">
    <source>
        <dbReference type="ARBA" id="ARBA00022692"/>
    </source>
</evidence>
<accession>A0A7X0SG20</accession>
<keyword evidence="7 8" id="KW-0472">Membrane</keyword>
<evidence type="ECO:0000256" key="2">
    <source>
        <dbReference type="ARBA" id="ARBA00007776"/>
    </source>
</evidence>
<feature type="transmembrane region" description="Helical" evidence="8">
    <location>
        <begin position="106"/>
        <end position="123"/>
    </location>
</feature>
<feature type="transmembrane region" description="Helical" evidence="8">
    <location>
        <begin position="78"/>
        <end position="94"/>
    </location>
</feature>
<evidence type="ECO:0000313" key="10">
    <source>
        <dbReference type="Proteomes" id="UP000564644"/>
    </source>
</evidence>
<keyword evidence="5" id="KW-0133">Cell shape</keyword>
<evidence type="ECO:0000256" key="8">
    <source>
        <dbReference type="SAM" id="Phobius"/>
    </source>
</evidence>
<name>A0A7X0SG20_9BACL</name>
<comment type="similarity">
    <text evidence="2">Belongs to the MreD family.</text>
</comment>
<evidence type="ECO:0000313" key="9">
    <source>
        <dbReference type="EMBL" id="MBB6729316.1"/>
    </source>
</evidence>
<dbReference type="NCBIfam" id="TIGR03426">
    <property type="entry name" value="shape_MreD"/>
    <property type="match status" value="1"/>
</dbReference>
<comment type="caution">
    <text evidence="9">The sequence shown here is derived from an EMBL/GenBank/DDBJ whole genome shotgun (WGS) entry which is preliminary data.</text>
</comment>
<dbReference type="InterPro" id="IPR007227">
    <property type="entry name" value="Cell_shape_determining_MreD"/>
</dbReference>
<organism evidence="9 10">
    <name type="scientific">Cohnella zeiphila</name>
    <dbReference type="NCBI Taxonomy" id="2761120"/>
    <lineage>
        <taxon>Bacteria</taxon>
        <taxon>Bacillati</taxon>
        <taxon>Bacillota</taxon>
        <taxon>Bacilli</taxon>
        <taxon>Bacillales</taxon>
        <taxon>Paenibacillaceae</taxon>
        <taxon>Cohnella</taxon>
    </lineage>
</organism>
<evidence type="ECO:0000256" key="7">
    <source>
        <dbReference type="ARBA" id="ARBA00023136"/>
    </source>
</evidence>
<evidence type="ECO:0000256" key="6">
    <source>
        <dbReference type="ARBA" id="ARBA00022989"/>
    </source>
</evidence>
<dbReference type="Pfam" id="PF04093">
    <property type="entry name" value="MreD"/>
    <property type="match status" value="1"/>
</dbReference>
<feature type="transmembrane region" description="Helical" evidence="8">
    <location>
        <begin position="135"/>
        <end position="157"/>
    </location>
</feature>
<gene>
    <name evidence="9" type="primary">mreD</name>
    <name evidence="9" type="ORF">H7C18_00200</name>
</gene>
<dbReference type="Proteomes" id="UP000564644">
    <property type="component" value="Unassembled WGS sequence"/>
</dbReference>
<evidence type="ECO:0000256" key="5">
    <source>
        <dbReference type="ARBA" id="ARBA00022960"/>
    </source>
</evidence>
<keyword evidence="3" id="KW-1003">Cell membrane</keyword>
<keyword evidence="4 8" id="KW-0812">Transmembrane</keyword>